<gene>
    <name evidence="6" type="ORF">AB675_2861</name>
</gene>
<evidence type="ECO:0000259" key="5">
    <source>
        <dbReference type="Pfam" id="PF01212"/>
    </source>
</evidence>
<dbReference type="GO" id="GO:0005829">
    <property type="term" value="C:cytosol"/>
    <property type="evidence" value="ECO:0007669"/>
    <property type="project" value="TreeGrafter"/>
</dbReference>
<dbReference type="Gene3D" id="3.40.640.10">
    <property type="entry name" value="Type I PLP-dependent aspartate aminotransferase-like (Major domain)"/>
    <property type="match status" value="1"/>
</dbReference>
<dbReference type="InterPro" id="IPR015421">
    <property type="entry name" value="PyrdxlP-dep_Trfase_major"/>
</dbReference>
<dbReference type="EMBL" id="LFJN01000002">
    <property type="protein sequence ID" value="KPI45032.1"/>
    <property type="molecule type" value="Genomic_DNA"/>
</dbReference>
<dbReference type="STRING" id="1664694.A0A0N1I0J2"/>
<dbReference type="GO" id="GO:0006545">
    <property type="term" value="P:glycine biosynthetic process"/>
    <property type="evidence" value="ECO:0007669"/>
    <property type="project" value="TreeGrafter"/>
</dbReference>
<protein>
    <submittedName>
        <fullName evidence="6">Alanine racemase TOXG</fullName>
    </submittedName>
</protein>
<dbReference type="GeneID" id="28734746"/>
<name>A0A0N1I0J2_9EURO</name>
<evidence type="ECO:0000313" key="7">
    <source>
        <dbReference type="Proteomes" id="UP000038010"/>
    </source>
</evidence>
<comment type="similarity">
    <text evidence="2">Belongs to the threonine aldolase family.</text>
</comment>
<dbReference type="PANTHER" id="PTHR48097">
    <property type="entry name" value="L-THREONINE ALDOLASE-RELATED"/>
    <property type="match status" value="1"/>
</dbReference>
<accession>A0A0N1I0J2</accession>
<dbReference type="GO" id="GO:0006567">
    <property type="term" value="P:L-threonine catabolic process"/>
    <property type="evidence" value="ECO:0007669"/>
    <property type="project" value="TreeGrafter"/>
</dbReference>
<dbReference type="FunFam" id="3.40.640.10:FF:000030">
    <property type="entry name" value="Low-specificity L-threonine aldolase"/>
    <property type="match status" value="1"/>
</dbReference>
<dbReference type="VEuPathDB" id="FungiDB:AB675_2861"/>
<dbReference type="RefSeq" id="XP_018004995.1">
    <property type="nucleotide sequence ID" value="XM_018142866.1"/>
</dbReference>
<dbReference type="Pfam" id="PF01212">
    <property type="entry name" value="Beta_elim_lyase"/>
    <property type="match status" value="1"/>
</dbReference>
<evidence type="ECO:0000256" key="2">
    <source>
        <dbReference type="ARBA" id="ARBA00006966"/>
    </source>
</evidence>
<proteinExistence type="inferred from homology"/>
<dbReference type="GO" id="GO:0008732">
    <property type="term" value="F:L-allo-threonine aldolase activity"/>
    <property type="evidence" value="ECO:0007669"/>
    <property type="project" value="TreeGrafter"/>
</dbReference>
<evidence type="ECO:0000256" key="3">
    <source>
        <dbReference type="ARBA" id="ARBA00022898"/>
    </source>
</evidence>
<evidence type="ECO:0000313" key="6">
    <source>
        <dbReference type="EMBL" id="KPI45032.1"/>
    </source>
</evidence>
<feature type="domain" description="Aromatic amino acid beta-eliminating lyase/threonine aldolase" evidence="5">
    <location>
        <begin position="35"/>
        <end position="241"/>
    </location>
</feature>
<comment type="cofactor">
    <cofactor evidence="1">
        <name>pyridoxal 5'-phosphate</name>
        <dbReference type="ChEBI" id="CHEBI:597326"/>
    </cofactor>
</comment>
<dbReference type="SUPFAM" id="SSF53383">
    <property type="entry name" value="PLP-dependent transferases"/>
    <property type="match status" value="1"/>
</dbReference>
<keyword evidence="4" id="KW-0456">Lyase</keyword>
<organism evidence="6 7">
    <name type="scientific">Cyphellophora attinorum</name>
    <dbReference type="NCBI Taxonomy" id="1664694"/>
    <lineage>
        <taxon>Eukaryota</taxon>
        <taxon>Fungi</taxon>
        <taxon>Dikarya</taxon>
        <taxon>Ascomycota</taxon>
        <taxon>Pezizomycotina</taxon>
        <taxon>Eurotiomycetes</taxon>
        <taxon>Chaetothyriomycetidae</taxon>
        <taxon>Chaetothyriales</taxon>
        <taxon>Cyphellophoraceae</taxon>
        <taxon>Cyphellophora</taxon>
    </lineage>
</organism>
<evidence type="ECO:0000256" key="4">
    <source>
        <dbReference type="ARBA" id="ARBA00023239"/>
    </source>
</evidence>
<evidence type="ECO:0000256" key="1">
    <source>
        <dbReference type="ARBA" id="ARBA00001933"/>
    </source>
</evidence>
<comment type="caution">
    <text evidence="6">The sequence shown here is derived from an EMBL/GenBank/DDBJ whole genome shotgun (WGS) entry which is preliminary data.</text>
</comment>
<dbReference type="AlphaFoldDB" id="A0A0N1I0J2"/>
<dbReference type="InterPro" id="IPR015424">
    <property type="entry name" value="PyrdxlP-dep_Trfase"/>
</dbReference>
<dbReference type="PANTHER" id="PTHR48097:SF9">
    <property type="entry name" value="L-THREONINE ALDOLASE"/>
    <property type="match status" value="1"/>
</dbReference>
<dbReference type="OrthoDB" id="10261951at2759"/>
<sequence length="260" mass="27255">MTTAAGKPVNGHANALNGNHEHVSAWHQPGPAAYDFRSDTMTTPTLSMLHAISNTTLLDDVVLEDPTTNALEAHVASLTGHEAALLVMSGTMGNQVALRTHLVSPPFSVLCDHRCHIVNYEAGGLSMISGAQTLPLVPSNGHHLTLEDIQAHAVISDDVHACPTAVISLENTLNGTVNPLSNLREISTWARSHGIKMHLDGARIWEVASSTHPNAAGSLSDFCNLFDSVSLCFSKGLGAPIHLSSSAANPSSNAAASARC</sequence>
<dbReference type="Proteomes" id="UP000038010">
    <property type="component" value="Unassembled WGS sequence"/>
</dbReference>
<dbReference type="InterPro" id="IPR001597">
    <property type="entry name" value="ArAA_b-elim_lyase/Thr_aldolase"/>
</dbReference>
<keyword evidence="3" id="KW-0663">Pyridoxal phosphate</keyword>
<reference evidence="6 7" key="1">
    <citation type="submission" date="2015-06" db="EMBL/GenBank/DDBJ databases">
        <title>Draft genome of the ant-associated black yeast Phialophora attae CBS 131958.</title>
        <authorList>
            <person name="Moreno L.F."/>
            <person name="Stielow B.J."/>
            <person name="de Hoog S."/>
            <person name="Vicente V.A."/>
            <person name="Weiss V.A."/>
            <person name="de Vries M."/>
            <person name="Cruz L.M."/>
            <person name="Souza E.M."/>
        </authorList>
    </citation>
    <scope>NUCLEOTIDE SEQUENCE [LARGE SCALE GENOMIC DNA]</scope>
    <source>
        <strain evidence="6 7">CBS 131958</strain>
    </source>
</reference>
<keyword evidence="7" id="KW-1185">Reference proteome</keyword>